<dbReference type="Pfam" id="PF01755">
    <property type="entry name" value="Glyco_transf_25"/>
    <property type="match status" value="1"/>
</dbReference>
<dbReference type="InterPro" id="IPR002654">
    <property type="entry name" value="Glyco_trans_25"/>
</dbReference>
<organism evidence="2 3">
    <name type="scientific">Acidipropionibacterium jensenii</name>
    <dbReference type="NCBI Taxonomy" id="1749"/>
    <lineage>
        <taxon>Bacteria</taxon>
        <taxon>Bacillati</taxon>
        <taxon>Actinomycetota</taxon>
        <taxon>Actinomycetes</taxon>
        <taxon>Propionibacteriales</taxon>
        <taxon>Propionibacteriaceae</taxon>
        <taxon>Acidipropionibacterium</taxon>
    </lineage>
</organism>
<dbReference type="Proteomes" id="UP000285875">
    <property type="component" value="Chromosome"/>
</dbReference>
<dbReference type="CDD" id="cd06532">
    <property type="entry name" value="Glyco_transf_25"/>
    <property type="match status" value="1"/>
</dbReference>
<name>A0A3Q9UL78_9ACTN</name>
<reference evidence="3" key="1">
    <citation type="submission" date="2017-12" db="EMBL/GenBank/DDBJ databases">
        <title>Whole genome sequencing of Acidipropionibacterium jensenii strains JS279 and JS280.</title>
        <authorList>
            <person name="Deptula P."/>
            <person name="Laine P."/>
            <person name="Smolander O.-P."/>
            <person name="Paulin L."/>
            <person name="Auvinen P."/>
            <person name="Varmanen P."/>
        </authorList>
    </citation>
    <scope>NUCLEOTIDE SEQUENCE [LARGE SCALE GENOMIC DNA]</scope>
    <source>
        <strain evidence="3">JS280</strain>
    </source>
</reference>
<sequence>MVRSVKSESTISSRIVVSLAGSRRRDQTVPELLKHGFSIFDAVDGRAISTPGEVFDTDRFDKKYHRAPEPGEIGCTLSHLSVMRSFAEDSSCERRHWLVVAEDDAVLSPHFERDIERVLHRCSTLDMVMLASVAAPADVRWQDPVTSHTVISLVEPPVVSVWSRPFVRRVGFVNTEALYGTLLYAIKKPAAQRILSSIDGRPYFVADDWVEFSRMGLRIGLVRPNLAGPREDLSSEIRAGSNGDLWSGAAYEKGSLRERIRIRTRVRCLRETVAVSIDDLRGRI</sequence>
<dbReference type="KEGG" id="aji:C0Z10_13000"/>
<evidence type="ECO:0000259" key="1">
    <source>
        <dbReference type="Pfam" id="PF01755"/>
    </source>
</evidence>
<dbReference type="AlphaFoldDB" id="A0A3Q9UL78"/>
<evidence type="ECO:0000313" key="3">
    <source>
        <dbReference type="Proteomes" id="UP000285875"/>
    </source>
</evidence>
<gene>
    <name evidence="2" type="ORF">C0Z10_13000</name>
</gene>
<dbReference type="EMBL" id="CP025570">
    <property type="protein sequence ID" value="AZZ40501.1"/>
    <property type="molecule type" value="Genomic_DNA"/>
</dbReference>
<proteinExistence type="predicted"/>
<protein>
    <recommendedName>
        <fullName evidence="1">Glycosyl transferase family 25 domain-containing protein</fullName>
    </recommendedName>
</protein>
<feature type="domain" description="Glycosyl transferase family 25" evidence="1">
    <location>
        <begin position="14"/>
        <end position="199"/>
    </location>
</feature>
<evidence type="ECO:0000313" key="2">
    <source>
        <dbReference type="EMBL" id="AZZ40501.1"/>
    </source>
</evidence>
<accession>A0A3Q9UL78</accession>